<comment type="caution">
    <text evidence="2">The sequence shown here is derived from an EMBL/GenBank/DDBJ whole genome shotgun (WGS) entry which is preliminary data.</text>
</comment>
<keyword evidence="3" id="KW-1185">Reference proteome</keyword>
<accession>A0AAD5RE99</accession>
<name>A0AAD5RE99_PARTN</name>
<dbReference type="Proteomes" id="UP001196413">
    <property type="component" value="Unassembled WGS sequence"/>
</dbReference>
<evidence type="ECO:0000313" key="2">
    <source>
        <dbReference type="EMBL" id="KAJ1374875.1"/>
    </source>
</evidence>
<evidence type="ECO:0000313" key="3">
    <source>
        <dbReference type="Proteomes" id="UP001196413"/>
    </source>
</evidence>
<protein>
    <submittedName>
        <fullName evidence="2">Uncharacterized protein</fullName>
    </submittedName>
</protein>
<gene>
    <name evidence="2" type="ORF">KIN20_037978</name>
</gene>
<evidence type="ECO:0000256" key="1">
    <source>
        <dbReference type="SAM" id="MobiDB-lite"/>
    </source>
</evidence>
<dbReference type="AlphaFoldDB" id="A0AAD5RE99"/>
<sequence>MLREKDGKVLGEEDWEAFEDEELELMLQGLAGSADEDAGNESVESIDKNADTTQGSEDDDDETDDALRAP</sequence>
<proteinExistence type="predicted"/>
<reference evidence="2" key="1">
    <citation type="submission" date="2021-06" db="EMBL/GenBank/DDBJ databases">
        <title>Parelaphostrongylus tenuis whole genome reference sequence.</title>
        <authorList>
            <person name="Garwood T.J."/>
            <person name="Larsen P.A."/>
            <person name="Fountain-Jones N.M."/>
            <person name="Garbe J.R."/>
            <person name="Macchietto M.G."/>
            <person name="Kania S.A."/>
            <person name="Gerhold R.W."/>
            <person name="Richards J.E."/>
            <person name="Wolf T.M."/>
        </authorList>
    </citation>
    <scope>NUCLEOTIDE SEQUENCE</scope>
    <source>
        <strain evidence="2">MNPRO001-30</strain>
        <tissue evidence="2">Meninges</tissue>
    </source>
</reference>
<feature type="region of interest" description="Disordered" evidence="1">
    <location>
        <begin position="29"/>
        <end position="70"/>
    </location>
</feature>
<organism evidence="2 3">
    <name type="scientific">Parelaphostrongylus tenuis</name>
    <name type="common">Meningeal worm</name>
    <dbReference type="NCBI Taxonomy" id="148309"/>
    <lineage>
        <taxon>Eukaryota</taxon>
        <taxon>Metazoa</taxon>
        <taxon>Ecdysozoa</taxon>
        <taxon>Nematoda</taxon>
        <taxon>Chromadorea</taxon>
        <taxon>Rhabditida</taxon>
        <taxon>Rhabditina</taxon>
        <taxon>Rhabditomorpha</taxon>
        <taxon>Strongyloidea</taxon>
        <taxon>Metastrongylidae</taxon>
        <taxon>Parelaphostrongylus</taxon>
    </lineage>
</organism>
<dbReference type="EMBL" id="JAHQIW010007494">
    <property type="protein sequence ID" value="KAJ1374875.1"/>
    <property type="molecule type" value="Genomic_DNA"/>
</dbReference>